<evidence type="ECO:0000313" key="4">
    <source>
        <dbReference type="Proteomes" id="UP000800040"/>
    </source>
</evidence>
<keyword evidence="2" id="KW-1133">Transmembrane helix</keyword>
<dbReference type="AlphaFoldDB" id="A0A6A5JZH5"/>
<keyword evidence="2" id="KW-0812">Transmembrane</keyword>
<accession>A0A6A5JZH5</accession>
<feature type="transmembrane region" description="Helical" evidence="2">
    <location>
        <begin position="20"/>
        <end position="39"/>
    </location>
</feature>
<evidence type="ECO:0000313" key="3">
    <source>
        <dbReference type="EMBL" id="KAF1830378.1"/>
    </source>
</evidence>
<reference evidence="3" key="1">
    <citation type="submission" date="2020-01" db="EMBL/GenBank/DDBJ databases">
        <authorList>
            <consortium name="DOE Joint Genome Institute"/>
            <person name="Haridas S."/>
            <person name="Albert R."/>
            <person name="Binder M."/>
            <person name="Bloem J."/>
            <person name="Labutti K."/>
            <person name="Salamov A."/>
            <person name="Andreopoulos B."/>
            <person name="Baker S.E."/>
            <person name="Barry K."/>
            <person name="Bills G."/>
            <person name="Bluhm B.H."/>
            <person name="Cannon C."/>
            <person name="Castanera R."/>
            <person name="Culley D.E."/>
            <person name="Daum C."/>
            <person name="Ezra D."/>
            <person name="Gonzalez J.B."/>
            <person name="Henrissat B."/>
            <person name="Kuo A."/>
            <person name="Liang C."/>
            <person name="Lipzen A."/>
            <person name="Lutzoni F."/>
            <person name="Magnuson J."/>
            <person name="Mondo S."/>
            <person name="Nolan M."/>
            <person name="Ohm R."/>
            <person name="Pangilinan J."/>
            <person name="Park H.-J."/>
            <person name="Ramirez L."/>
            <person name="Alfaro M."/>
            <person name="Sun H."/>
            <person name="Tritt A."/>
            <person name="Yoshinaga Y."/>
            <person name="Zwiers L.-H."/>
            <person name="Turgeon B.G."/>
            <person name="Goodwin S.B."/>
            <person name="Spatafora J.W."/>
            <person name="Crous P.W."/>
            <person name="Grigoriev I.V."/>
        </authorList>
    </citation>
    <scope>NUCLEOTIDE SEQUENCE</scope>
    <source>
        <strain evidence="3">P77</strain>
    </source>
</reference>
<organism evidence="3 4">
    <name type="scientific">Decorospora gaudefroyi</name>
    <dbReference type="NCBI Taxonomy" id="184978"/>
    <lineage>
        <taxon>Eukaryota</taxon>
        <taxon>Fungi</taxon>
        <taxon>Dikarya</taxon>
        <taxon>Ascomycota</taxon>
        <taxon>Pezizomycotina</taxon>
        <taxon>Dothideomycetes</taxon>
        <taxon>Pleosporomycetidae</taxon>
        <taxon>Pleosporales</taxon>
        <taxon>Pleosporineae</taxon>
        <taxon>Pleosporaceae</taxon>
        <taxon>Decorospora</taxon>
    </lineage>
</organism>
<dbReference type="EMBL" id="ML975398">
    <property type="protein sequence ID" value="KAF1830378.1"/>
    <property type="molecule type" value="Genomic_DNA"/>
</dbReference>
<name>A0A6A5JZH5_9PLEO</name>
<keyword evidence="4" id="KW-1185">Reference proteome</keyword>
<keyword evidence="2" id="KW-0472">Membrane</keyword>
<gene>
    <name evidence="3" type="ORF">BDW02DRAFT_507669</name>
</gene>
<feature type="transmembrane region" description="Helical" evidence="2">
    <location>
        <begin position="45"/>
        <end position="66"/>
    </location>
</feature>
<dbReference type="OrthoDB" id="3751104at2759"/>
<protein>
    <submittedName>
        <fullName evidence="3">Uncharacterized protein</fullName>
    </submittedName>
</protein>
<feature type="transmembrane region" description="Helical" evidence="2">
    <location>
        <begin position="87"/>
        <end position="106"/>
    </location>
</feature>
<feature type="region of interest" description="Disordered" evidence="1">
    <location>
        <begin position="178"/>
        <end position="199"/>
    </location>
</feature>
<proteinExistence type="predicted"/>
<sequence>MPFTFDLPRDTSPRLRILQLCQTGIAALTVIATLITIVVPHKYKLLTLSLLYTPILTSITTILFVVKEQKRAVAGTLTKQKYAKYQMLKMTSAFGMSVVGFIAYLATAPVVEDKSHAGEQGMWLNGIKVNKWQGLMLWLNFFNWVFLWASLFYSCCMTGSKQGPIALADDEAQIGFQDETAGDEAAPRNLQAEDANWRA</sequence>
<evidence type="ECO:0000256" key="2">
    <source>
        <dbReference type="SAM" id="Phobius"/>
    </source>
</evidence>
<feature type="transmembrane region" description="Helical" evidence="2">
    <location>
        <begin position="132"/>
        <end position="153"/>
    </location>
</feature>
<evidence type="ECO:0000256" key="1">
    <source>
        <dbReference type="SAM" id="MobiDB-lite"/>
    </source>
</evidence>
<dbReference type="Proteomes" id="UP000800040">
    <property type="component" value="Unassembled WGS sequence"/>
</dbReference>